<gene>
    <name evidence="3" type="ORF">BSQ50_00195</name>
</gene>
<dbReference type="PANTHER" id="PTHR40252">
    <property type="entry name" value="BLR0328 PROTEIN"/>
    <property type="match status" value="1"/>
</dbReference>
<dbReference type="Proteomes" id="UP000324497">
    <property type="component" value="Chromosome"/>
</dbReference>
<keyword evidence="4" id="KW-1185">Reference proteome</keyword>
<dbReference type="RefSeq" id="WP_148126125.1">
    <property type="nucleotide sequence ID" value="NZ_CP018180.1"/>
</dbReference>
<reference evidence="3 4" key="1">
    <citation type="submission" date="2016-11" db="EMBL/GenBank/DDBJ databases">
        <title>Interaction between Lactobacillus species and yeast in water kefir.</title>
        <authorList>
            <person name="Behr J."/>
            <person name="Xu D."/>
            <person name="Vogel R.F."/>
        </authorList>
    </citation>
    <scope>NUCLEOTIDE SEQUENCE [LARGE SCALE GENOMIC DNA]</scope>
    <source>
        <strain evidence="3 4">TMW 1.1827</strain>
    </source>
</reference>
<dbReference type="SMART" id="SM00897">
    <property type="entry name" value="FIST"/>
    <property type="match status" value="1"/>
</dbReference>
<sequence length="349" mass="38755">MKTISFSNAVSIKEYALKHCDQTLILFGKNQLVTTAIELMPENVVLCSTERLVSSTGVSETGFSGLVVASQYTELVPIDEPPILSLASLQQAYQQVAADPNAFLLLLCDGCQAHEEMILTSFYFLDPHFKMIGGSAADENKGQTVISLGNKKIPNLAIFFSLPAKTLLIKENLYLPIGKRLLVTKADPLKRVVYTFNGRPAAEEYANQLGISVAELTASFIRHPIGKKRGEDIYINSPQRINDDHSISFYAQIIPNTFVEILTPGKIDQILTETRQQIGQAELLFSIHCTLRSRYLTQSQQWGKVLASLNQVATQQIGFVSNGEQFNWQHLNQTMVLLAIKENTEMGDD</sequence>
<name>A0A3Q8CN60_9LACO</name>
<dbReference type="PANTHER" id="PTHR40252:SF2">
    <property type="entry name" value="BLR0328 PROTEIN"/>
    <property type="match status" value="1"/>
</dbReference>
<evidence type="ECO:0000313" key="3">
    <source>
        <dbReference type="EMBL" id="AUJ31124.1"/>
    </source>
</evidence>
<evidence type="ECO:0000259" key="1">
    <source>
        <dbReference type="SMART" id="SM00897"/>
    </source>
</evidence>
<dbReference type="InterPro" id="IPR019494">
    <property type="entry name" value="FIST_C"/>
</dbReference>
<dbReference type="EMBL" id="CP018180">
    <property type="protein sequence ID" value="AUJ31124.1"/>
    <property type="molecule type" value="Genomic_DNA"/>
</dbReference>
<protein>
    <recommendedName>
        <fullName evidence="5">FIST domain-containing protein</fullName>
    </recommendedName>
</protein>
<dbReference type="Pfam" id="PF10442">
    <property type="entry name" value="FIST_C"/>
    <property type="match status" value="1"/>
</dbReference>
<dbReference type="KEGG" id="lng:BSQ50_00195"/>
<evidence type="ECO:0000259" key="2">
    <source>
        <dbReference type="SMART" id="SM01204"/>
    </source>
</evidence>
<feature type="domain" description="FIST" evidence="1">
    <location>
        <begin position="21"/>
        <end position="200"/>
    </location>
</feature>
<dbReference type="SMART" id="SM01204">
    <property type="entry name" value="FIST_C"/>
    <property type="match status" value="1"/>
</dbReference>
<accession>A0A3Q8CN60</accession>
<feature type="domain" description="FIST C-domain" evidence="2">
    <location>
        <begin position="201"/>
        <end position="328"/>
    </location>
</feature>
<dbReference type="AlphaFoldDB" id="A0A3Q8CN60"/>
<proteinExistence type="predicted"/>
<evidence type="ECO:0000313" key="4">
    <source>
        <dbReference type="Proteomes" id="UP000324497"/>
    </source>
</evidence>
<organism evidence="3 4">
    <name type="scientific">Liquorilactobacillus nagelii</name>
    <dbReference type="NCBI Taxonomy" id="82688"/>
    <lineage>
        <taxon>Bacteria</taxon>
        <taxon>Bacillati</taxon>
        <taxon>Bacillota</taxon>
        <taxon>Bacilli</taxon>
        <taxon>Lactobacillales</taxon>
        <taxon>Lactobacillaceae</taxon>
        <taxon>Liquorilactobacillus</taxon>
    </lineage>
</organism>
<dbReference type="Pfam" id="PF08495">
    <property type="entry name" value="FIST"/>
    <property type="match status" value="1"/>
</dbReference>
<dbReference type="InterPro" id="IPR013702">
    <property type="entry name" value="FIST_domain_N"/>
</dbReference>
<evidence type="ECO:0008006" key="5">
    <source>
        <dbReference type="Google" id="ProtNLM"/>
    </source>
</evidence>